<dbReference type="Gene3D" id="3.20.20.80">
    <property type="entry name" value="Glycosidases"/>
    <property type="match status" value="1"/>
</dbReference>
<dbReference type="InterPro" id="IPR036156">
    <property type="entry name" value="Beta-gal/glucu_dom_sf"/>
</dbReference>
<protein>
    <recommendedName>
        <fullName evidence="8">Beta-mannosidase</fullName>
        <ecNumber evidence="7">3.2.1.25</ecNumber>
    </recommendedName>
    <alternativeName>
        <fullName evidence="18">Beta-mannosidase B</fullName>
    </alternativeName>
    <alternativeName>
        <fullName evidence="15">Lysosomal beta A mannosidase</fullName>
    </alternativeName>
    <alternativeName>
        <fullName evidence="16">Mannanase</fullName>
    </alternativeName>
    <alternativeName>
        <fullName evidence="19">Mannanase B</fullName>
    </alternativeName>
</protein>
<dbReference type="Proteomes" id="UP001159427">
    <property type="component" value="Unassembled WGS sequence"/>
</dbReference>
<evidence type="ECO:0000256" key="16">
    <source>
        <dbReference type="ARBA" id="ARBA00033445"/>
    </source>
</evidence>
<feature type="domain" description="Beta-mannosidase Ig-fold" evidence="23">
    <location>
        <begin position="803"/>
        <end position="883"/>
    </location>
</feature>
<dbReference type="SUPFAM" id="SSF51445">
    <property type="entry name" value="(Trans)glycosidases"/>
    <property type="match status" value="1"/>
</dbReference>
<dbReference type="SUPFAM" id="SSF49785">
    <property type="entry name" value="Galactose-binding domain-like"/>
    <property type="match status" value="1"/>
</dbReference>
<feature type="domain" description="Glycoside hydrolase family 2 catalytic" evidence="22">
    <location>
        <begin position="346"/>
        <end position="464"/>
    </location>
</feature>
<dbReference type="InterPro" id="IPR008979">
    <property type="entry name" value="Galactose-bd-like_sf"/>
</dbReference>
<sequence>MAMRHLIFILVFAFSYLHLICSAAIEINLAGTWIVRNGNKSISVAGEVPGNVHTVLYRNGTIMDPYFRFNDVNYRWIAYDNWTYSKSLEVSEDVISKREILLVFEGLDTVATILVNGIKVGESTNMFHRYIFSVKGTLKTGLNVIEVCFTSAITYAKEQASKSPYRVPPACPVPEQHGECHGNFIRKEQCSFSWDWGPAFVTQGIWRNVSLQAYNSAVIREITVTPTKVNVTWQLSVAVFMDATCDGITGSIYLSLPQTSQSQKVPIKLSQGLQKVSLPVMTFTEKDEIKPWWPNGYGKPNLYALKVLFVDSTGEPQSSISRQIGFRKVKLVQESIQGAPGLGFHFEINDLPIFLKGANWIPADAFEDRVTSSVLRNLLQSAVDANMNVVRNWGGGIYQHEEFYSIADELGLLVWEEFMFACALYPTDTEFLNSVKEEVRYQVRRLHYHPSLIVWSGNNENEAALADDWYNTTSHFSRYVNDYVKLYIDIIRETLEEEDTSRSFLSSSPSNGVDTESEGWVAKDPGSPYWGDVHFYDYNMDCWDVSGYPKPRFASEYGFQSYPSFETLAAVSVPGDWTYNSAFMDHRQHHGNGNEEMLYQARKHFKLPNSSDPLKKFKDTLYLTQVTQAQCMKVETEHYRRLQSELMMGQGRTMGTIYWQLNSIWQAPTWSSLEYGGRWKMLHYFAKDFYAPVIASSYVESGKFKLYVVSDLMKPITQGVVSLKAWAWSSFKPLSTRNVTFNIDRQSSKLVFADDLKIFVKSSGCESPRHCVFTMTPIDFSTEEDLGPTNVFFPSKLSDAIGLQDPQLKISKVAQLSKTEFRVSFQAQFPACFVWLVAKDVRGRFSENGFLLTEPSKTVIFHSWQDTTEGELAKNLYIMSLYDLYT</sequence>
<evidence type="ECO:0000259" key="23">
    <source>
        <dbReference type="Pfam" id="PF17753"/>
    </source>
</evidence>
<dbReference type="EMBL" id="CALNXI010000273">
    <property type="protein sequence ID" value="CAH3023741.1"/>
    <property type="molecule type" value="Genomic_DNA"/>
</dbReference>
<keyword evidence="14" id="KW-0326">Glycosidase</keyword>
<keyword evidence="11" id="KW-0378">Hydrolase</keyword>
<evidence type="ECO:0000259" key="25">
    <source>
        <dbReference type="Pfam" id="PF22666"/>
    </source>
</evidence>
<dbReference type="Pfam" id="PF00703">
    <property type="entry name" value="Glyco_hydro_2"/>
    <property type="match status" value="1"/>
</dbReference>
<feature type="domain" description="Beta-mannosidase-like galactose-binding" evidence="25">
    <location>
        <begin position="33"/>
        <end position="207"/>
    </location>
</feature>
<evidence type="ECO:0000256" key="12">
    <source>
        <dbReference type="ARBA" id="ARBA00023157"/>
    </source>
</evidence>
<evidence type="ECO:0000256" key="14">
    <source>
        <dbReference type="ARBA" id="ARBA00023295"/>
    </source>
</evidence>
<evidence type="ECO:0000256" key="9">
    <source>
        <dbReference type="ARBA" id="ARBA00022525"/>
    </source>
</evidence>
<evidence type="ECO:0000256" key="6">
    <source>
        <dbReference type="ARBA" id="ARBA00011738"/>
    </source>
</evidence>
<dbReference type="EC" id="3.2.1.25" evidence="7"/>
<dbReference type="Gene3D" id="2.60.40.10">
    <property type="entry name" value="Immunoglobulins"/>
    <property type="match status" value="3"/>
</dbReference>
<evidence type="ECO:0000256" key="5">
    <source>
        <dbReference type="ARBA" id="ARBA00011245"/>
    </source>
</evidence>
<dbReference type="PANTHER" id="PTHR43730:SF1">
    <property type="entry name" value="BETA-MANNOSIDASE"/>
    <property type="match status" value="1"/>
</dbReference>
<evidence type="ECO:0000313" key="26">
    <source>
        <dbReference type="EMBL" id="CAH3023741.1"/>
    </source>
</evidence>
<dbReference type="InterPro" id="IPR006102">
    <property type="entry name" value="Ig-like_GH2"/>
</dbReference>
<evidence type="ECO:0000256" key="19">
    <source>
        <dbReference type="ARBA" id="ARBA00041614"/>
    </source>
</evidence>
<comment type="function">
    <text evidence="2">Exoglycosidase that cleaves the single beta-linked mannose residue from the non-reducing end of all N-linked glycoprotein oligosaccharides.</text>
</comment>
<dbReference type="InterPro" id="IPR017853">
    <property type="entry name" value="GH"/>
</dbReference>
<gene>
    <name evidence="26" type="ORF">PEVE_00020333</name>
</gene>
<evidence type="ECO:0000259" key="21">
    <source>
        <dbReference type="Pfam" id="PF00703"/>
    </source>
</evidence>
<evidence type="ECO:0000256" key="10">
    <source>
        <dbReference type="ARBA" id="ARBA00022729"/>
    </source>
</evidence>
<reference evidence="26 27" key="1">
    <citation type="submission" date="2022-05" db="EMBL/GenBank/DDBJ databases">
        <authorList>
            <consortium name="Genoscope - CEA"/>
            <person name="William W."/>
        </authorList>
    </citation>
    <scope>NUCLEOTIDE SEQUENCE [LARGE SCALE GENOMIC DNA]</scope>
</reference>
<feature type="domain" description="Glycoside hydrolase family 2 immunoglobulin-like beta-sandwich" evidence="21">
    <location>
        <begin position="219"/>
        <end position="327"/>
    </location>
</feature>
<proteinExistence type="inferred from homology"/>
<evidence type="ECO:0000256" key="1">
    <source>
        <dbReference type="ARBA" id="ARBA00000829"/>
    </source>
</evidence>
<evidence type="ECO:0000256" key="2">
    <source>
        <dbReference type="ARBA" id="ARBA00003150"/>
    </source>
</evidence>
<keyword evidence="10 20" id="KW-0732">Signal</keyword>
<comment type="subcellular location">
    <subcellularLocation>
        <location evidence="3">Secreted</location>
    </subcellularLocation>
</comment>
<comment type="pathway">
    <text evidence="4">Glycan metabolism; N-glycan degradation.</text>
</comment>
<evidence type="ECO:0000256" key="17">
    <source>
        <dbReference type="ARBA" id="ARBA00038429"/>
    </source>
</evidence>
<evidence type="ECO:0000256" key="15">
    <source>
        <dbReference type="ARBA" id="ARBA00032581"/>
    </source>
</evidence>
<evidence type="ECO:0000256" key="3">
    <source>
        <dbReference type="ARBA" id="ARBA00004613"/>
    </source>
</evidence>
<dbReference type="InterPro" id="IPR050887">
    <property type="entry name" value="Beta-mannosidase_GH2"/>
</dbReference>
<dbReference type="PANTHER" id="PTHR43730">
    <property type="entry name" value="BETA-MANNOSIDASE"/>
    <property type="match status" value="1"/>
</dbReference>
<comment type="similarity">
    <text evidence="17">Belongs to the glycosyl hydrolase 2 family. Beta-mannosidase B subfamily.</text>
</comment>
<evidence type="ECO:0000259" key="24">
    <source>
        <dbReference type="Pfam" id="PF17786"/>
    </source>
</evidence>
<keyword evidence="12" id="KW-1015">Disulfide bond</keyword>
<dbReference type="InterPro" id="IPR054593">
    <property type="entry name" value="Beta-mannosidase-like_N2"/>
</dbReference>
<dbReference type="InterPro" id="IPR041625">
    <property type="entry name" value="Beta-mannosidase_Ig"/>
</dbReference>
<evidence type="ECO:0000259" key="22">
    <source>
        <dbReference type="Pfam" id="PF02836"/>
    </source>
</evidence>
<comment type="catalytic activity">
    <reaction evidence="1">
        <text>Hydrolysis of terminal, non-reducing beta-D-mannose residues in beta-D-mannosides.</text>
        <dbReference type="EC" id="3.2.1.25"/>
    </reaction>
</comment>
<name>A0ABN8M2V4_9CNID</name>
<evidence type="ECO:0000256" key="18">
    <source>
        <dbReference type="ARBA" id="ARBA00041069"/>
    </source>
</evidence>
<keyword evidence="13" id="KW-0325">Glycoprotein</keyword>
<dbReference type="Pfam" id="PF17753">
    <property type="entry name" value="Ig_mannosidase"/>
    <property type="match status" value="1"/>
</dbReference>
<evidence type="ECO:0000256" key="11">
    <source>
        <dbReference type="ARBA" id="ARBA00022801"/>
    </source>
</evidence>
<organism evidence="26 27">
    <name type="scientific">Porites evermanni</name>
    <dbReference type="NCBI Taxonomy" id="104178"/>
    <lineage>
        <taxon>Eukaryota</taxon>
        <taxon>Metazoa</taxon>
        <taxon>Cnidaria</taxon>
        <taxon>Anthozoa</taxon>
        <taxon>Hexacorallia</taxon>
        <taxon>Scleractinia</taxon>
        <taxon>Fungiina</taxon>
        <taxon>Poritidae</taxon>
        <taxon>Porites</taxon>
    </lineage>
</organism>
<evidence type="ECO:0000256" key="20">
    <source>
        <dbReference type="SAM" id="SignalP"/>
    </source>
</evidence>
<keyword evidence="9" id="KW-0964">Secreted</keyword>
<comment type="caution">
    <text evidence="26">The sequence shown here is derived from an EMBL/GenBank/DDBJ whole genome shotgun (WGS) entry which is preliminary data.</text>
</comment>
<evidence type="ECO:0000256" key="7">
    <source>
        <dbReference type="ARBA" id="ARBA00012754"/>
    </source>
</evidence>
<dbReference type="SUPFAM" id="SSF49303">
    <property type="entry name" value="beta-Galactosidase/glucuronidase domain"/>
    <property type="match status" value="2"/>
</dbReference>
<dbReference type="Pfam" id="PF22666">
    <property type="entry name" value="Glyco_hydro_2_N2"/>
    <property type="match status" value="1"/>
</dbReference>
<dbReference type="Pfam" id="PF02836">
    <property type="entry name" value="Glyco_hydro_2_C"/>
    <property type="match status" value="1"/>
</dbReference>
<comment type="subunit">
    <text evidence="5">Monomer.</text>
</comment>
<evidence type="ECO:0000256" key="4">
    <source>
        <dbReference type="ARBA" id="ARBA00004740"/>
    </source>
</evidence>
<keyword evidence="27" id="KW-1185">Reference proteome</keyword>
<evidence type="ECO:0000313" key="27">
    <source>
        <dbReference type="Proteomes" id="UP001159427"/>
    </source>
</evidence>
<evidence type="ECO:0000256" key="13">
    <source>
        <dbReference type="ARBA" id="ARBA00023180"/>
    </source>
</evidence>
<feature type="signal peptide" evidence="20">
    <location>
        <begin position="1"/>
        <end position="22"/>
    </location>
</feature>
<dbReference type="Gene3D" id="2.60.120.260">
    <property type="entry name" value="Galactose-binding domain-like"/>
    <property type="match status" value="1"/>
</dbReference>
<dbReference type="InterPro" id="IPR041447">
    <property type="entry name" value="Mannosidase_ig"/>
</dbReference>
<evidence type="ECO:0000256" key="8">
    <source>
        <dbReference type="ARBA" id="ARBA00015707"/>
    </source>
</evidence>
<dbReference type="InterPro" id="IPR006103">
    <property type="entry name" value="Glyco_hydro_2_cat"/>
</dbReference>
<feature type="domain" description="Mannosidase Ig/CBM-like" evidence="24">
    <location>
        <begin position="702"/>
        <end position="797"/>
    </location>
</feature>
<dbReference type="Pfam" id="PF17786">
    <property type="entry name" value="Mannosidase_ig"/>
    <property type="match status" value="1"/>
</dbReference>
<comment type="subunit">
    <text evidence="6">Homodimer.</text>
</comment>
<accession>A0ABN8M2V4</accession>
<feature type="chain" id="PRO_5045154921" description="Beta-mannosidase" evidence="20">
    <location>
        <begin position="23"/>
        <end position="886"/>
    </location>
</feature>
<dbReference type="InterPro" id="IPR013783">
    <property type="entry name" value="Ig-like_fold"/>
</dbReference>